<proteinExistence type="predicted"/>
<reference evidence="1" key="1">
    <citation type="submission" date="2024-10" db="EMBL/GenBank/DDBJ databases">
        <title>Genetic diversity among independent isolates of the Dolichocephalovirinae subfamily.</title>
        <authorList>
            <person name="Ely B."/>
            <person name="Thomas Q."/>
            <person name="Mohammadi T."/>
        </authorList>
    </citation>
    <scope>NUCLEOTIDE SEQUENCE</scope>
</reference>
<sequence>MSQYKMTPSKDGTPRFNVKAPFRLSLSEMALAIAVGQYGSLESFAEEGDLDREVRRLVSSQRKAVEFATDIIIQMGRENLWYADEGREHLDTVKEAILAHVERLWRA</sequence>
<gene>
    <name evidence="1" type="ORF">BL57_310</name>
</gene>
<accession>A0AB74UGQ6</accession>
<name>A0AB74UGQ6_9VIRU</name>
<organism evidence="1">
    <name type="scientific">Caulobacter phage BL57</name>
    <dbReference type="NCBI Taxonomy" id="3348355"/>
    <lineage>
        <taxon>Viruses</taxon>
    </lineage>
</organism>
<dbReference type="EMBL" id="PQ287320">
    <property type="protein sequence ID" value="XHV10782.1"/>
    <property type="molecule type" value="Genomic_DNA"/>
</dbReference>
<protein>
    <submittedName>
        <fullName evidence="1">Uncharacterized protein</fullName>
    </submittedName>
</protein>
<evidence type="ECO:0000313" key="1">
    <source>
        <dbReference type="EMBL" id="XHV10782.1"/>
    </source>
</evidence>